<dbReference type="InterPro" id="IPR036691">
    <property type="entry name" value="Endo/exonu/phosph_ase_sf"/>
</dbReference>
<gene>
    <name evidence="2" type="ORF">Slati_0798400</name>
</gene>
<proteinExistence type="predicted"/>
<evidence type="ECO:0000259" key="1">
    <source>
        <dbReference type="PROSITE" id="PS50878"/>
    </source>
</evidence>
<accession>A0AAW2XNR9</accession>
<dbReference type="Pfam" id="PF00078">
    <property type="entry name" value="RVT_1"/>
    <property type="match status" value="1"/>
</dbReference>
<dbReference type="InterPro" id="IPR043502">
    <property type="entry name" value="DNA/RNA_pol_sf"/>
</dbReference>
<protein>
    <recommendedName>
        <fullName evidence="1">Reverse transcriptase domain-containing protein</fullName>
    </recommendedName>
</protein>
<dbReference type="PANTHER" id="PTHR33710">
    <property type="entry name" value="BNAC02G09200D PROTEIN"/>
    <property type="match status" value="1"/>
</dbReference>
<name>A0AAW2XNR9_9LAMI</name>
<dbReference type="EMBL" id="JACGWN010000003">
    <property type="protein sequence ID" value="KAL0454592.1"/>
    <property type="molecule type" value="Genomic_DNA"/>
</dbReference>
<dbReference type="SUPFAM" id="SSF56672">
    <property type="entry name" value="DNA/RNA polymerases"/>
    <property type="match status" value="1"/>
</dbReference>
<dbReference type="PROSITE" id="PS50878">
    <property type="entry name" value="RT_POL"/>
    <property type="match status" value="1"/>
</dbReference>
<dbReference type="SUPFAM" id="SSF56219">
    <property type="entry name" value="DNase I-like"/>
    <property type="match status" value="1"/>
</dbReference>
<evidence type="ECO:0000313" key="2">
    <source>
        <dbReference type="EMBL" id="KAL0454592.1"/>
    </source>
</evidence>
<sequence length="507" mass="57446">MHGFSVDSKGRSGGLAILWAKSCEVVLQNFFQYHIDMSVKLGGDFNEILAPSEKSGGPPRPAWQIRRFRSALQECELADIGCMGDPFTWSNRHAYPNTVKERLDRACANLGWAQLFPNASVSHIPVSCSDHSALLIRLLGNPICMKPQSRPWRFEAAWAQSSDCERVVAEGWFLGGQNRIERGVSQQIASCQVCLSGWSKRTFQCDKKRVQSLENRLSVISSGLMTEALCEEASNIRKELERIAAFDETKWRQRSKDLWLREGDQNTAFFHRRASHRFQTNMIRRIKNSEGVWVEEAEDIQKCILEYFGGIFASSQPQRDNIAKGTEHLRRVVDARMAEDLLQPYIEAEVTKALFQMASFKSPGPDGMPLIFFQKFWHIVHKDVTACVLSLLNSFIMPSELNATHIVLIPKCKHPESLTQFRPISLCNVVYKIASKTIANRLNLILDTIISPSQSAFVPGRLITDNILLAFELNHFLNSKTKGGQSYMALKLDVSKAYDKVKWAFLE</sequence>
<feature type="domain" description="Reverse transcriptase" evidence="1">
    <location>
        <begin position="390"/>
        <end position="507"/>
    </location>
</feature>
<dbReference type="Gene3D" id="3.60.10.10">
    <property type="entry name" value="Endonuclease/exonuclease/phosphatase"/>
    <property type="match status" value="1"/>
</dbReference>
<dbReference type="AlphaFoldDB" id="A0AAW2XNR9"/>
<reference evidence="2" key="1">
    <citation type="submission" date="2020-06" db="EMBL/GenBank/DDBJ databases">
        <authorList>
            <person name="Li T."/>
            <person name="Hu X."/>
            <person name="Zhang T."/>
            <person name="Song X."/>
            <person name="Zhang H."/>
            <person name="Dai N."/>
            <person name="Sheng W."/>
            <person name="Hou X."/>
            <person name="Wei L."/>
        </authorList>
    </citation>
    <scope>NUCLEOTIDE SEQUENCE</scope>
    <source>
        <strain evidence="2">KEN1</strain>
        <tissue evidence="2">Leaf</tissue>
    </source>
</reference>
<dbReference type="CDD" id="cd01650">
    <property type="entry name" value="RT_nLTR_like"/>
    <property type="match status" value="1"/>
</dbReference>
<reference evidence="2" key="2">
    <citation type="journal article" date="2024" name="Plant">
        <title>Genomic evolution and insights into agronomic trait innovations of Sesamum species.</title>
        <authorList>
            <person name="Miao H."/>
            <person name="Wang L."/>
            <person name="Qu L."/>
            <person name="Liu H."/>
            <person name="Sun Y."/>
            <person name="Le M."/>
            <person name="Wang Q."/>
            <person name="Wei S."/>
            <person name="Zheng Y."/>
            <person name="Lin W."/>
            <person name="Duan Y."/>
            <person name="Cao H."/>
            <person name="Xiong S."/>
            <person name="Wang X."/>
            <person name="Wei L."/>
            <person name="Li C."/>
            <person name="Ma Q."/>
            <person name="Ju M."/>
            <person name="Zhao R."/>
            <person name="Li G."/>
            <person name="Mu C."/>
            <person name="Tian Q."/>
            <person name="Mei H."/>
            <person name="Zhang T."/>
            <person name="Gao T."/>
            <person name="Zhang H."/>
        </authorList>
    </citation>
    <scope>NUCLEOTIDE SEQUENCE</scope>
    <source>
        <strain evidence="2">KEN1</strain>
    </source>
</reference>
<comment type="caution">
    <text evidence="2">The sequence shown here is derived from an EMBL/GenBank/DDBJ whole genome shotgun (WGS) entry which is preliminary data.</text>
</comment>
<dbReference type="PANTHER" id="PTHR33710:SF62">
    <property type="entry name" value="DUF4283 DOMAIN PROTEIN"/>
    <property type="match status" value="1"/>
</dbReference>
<organism evidence="2">
    <name type="scientific">Sesamum latifolium</name>
    <dbReference type="NCBI Taxonomy" id="2727402"/>
    <lineage>
        <taxon>Eukaryota</taxon>
        <taxon>Viridiplantae</taxon>
        <taxon>Streptophyta</taxon>
        <taxon>Embryophyta</taxon>
        <taxon>Tracheophyta</taxon>
        <taxon>Spermatophyta</taxon>
        <taxon>Magnoliopsida</taxon>
        <taxon>eudicotyledons</taxon>
        <taxon>Gunneridae</taxon>
        <taxon>Pentapetalae</taxon>
        <taxon>asterids</taxon>
        <taxon>lamiids</taxon>
        <taxon>Lamiales</taxon>
        <taxon>Pedaliaceae</taxon>
        <taxon>Sesamum</taxon>
    </lineage>
</organism>
<dbReference type="InterPro" id="IPR000477">
    <property type="entry name" value="RT_dom"/>
</dbReference>